<feature type="chain" id="PRO_5047340852" evidence="1">
    <location>
        <begin position="25"/>
        <end position="120"/>
    </location>
</feature>
<feature type="signal peptide" evidence="1">
    <location>
        <begin position="1"/>
        <end position="24"/>
    </location>
</feature>
<evidence type="ECO:0000313" key="3">
    <source>
        <dbReference type="Proteomes" id="UP001567731"/>
    </source>
</evidence>
<sequence length="120" mass="13564">MTTFIRCVIASFVLAIAALSVVYAFPTQYVCVQTVEQRNGPDLTDVITVKDHGIWFSYTDKIGTFNSGLMSSVNDPNIKGRMNQTKTGTFIRSDKGETPTYMHVDNYYKVTKMMKQCDKK</sequence>
<evidence type="ECO:0000313" key="2">
    <source>
        <dbReference type="EMBL" id="MEZ4051437.1"/>
    </source>
</evidence>
<organism evidence="2 3">
    <name type="scientific">Enterobacter rongchengensis</name>
    <dbReference type="NCBI Taxonomy" id="3030999"/>
    <lineage>
        <taxon>Bacteria</taxon>
        <taxon>Pseudomonadati</taxon>
        <taxon>Pseudomonadota</taxon>
        <taxon>Gammaproteobacteria</taxon>
        <taxon>Enterobacterales</taxon>
        <taxon>Enterobacteriaceae</taxon>
        <taxon>Enterobacter</taxon>
    </lineage>
</organism>
<keyword evidence="1" id="KW-0732">Signal</keyword>
<proteinExistence type="predicted"/>
<reference evidence="2 3" key="1">
    <citation type="submission" date="2023-06" db="EMBL/GenBank/DDBJ databases">
        <title>Genome characterization of Enterobacterales and Pseudomonas spp isolates with different phenotypes to cefepime-taniborbactam.</title>
        <authorList>
            <person name="Hernandez-Garcia M."/>
            <person name="Garcia-Castillo M."/>
            <person name="Ruiz-Garbajosa P."/>
            <person name="Canton R."/>
        </authorList>
    </citation>
    <scope>NUCLEOTIDE SEQUENCE [LARGE SCALE GENOMIC DNA]</scope>
    <source>
        <strain evidence="2 3">A003</strain>
    </source>
</reference>
<name>A0ABV4JG59_9ENTR</name>
<evidence type="ECO:0000256" key="1">
    <source>
        <dbReference type="SAM" id="SignalP"/>
    </source>
</evidence>
<protein>
    <submittedName>
        <fullName evidence="2">Uncharacterized protein</fullName>
    </submittedName>
</protein>
<keyword evidence="3" id="KW-1185">Reference proteome</keyword>
<dbReference type="RefSeq" id="WP_371196670.1">
    <property type="nucleotide sequence ID" value="NZ_JAUEHC010000013.1"/>
</dbReference>
<gene>
    <name evidence="2" type="ORF">QVM81_07600</name>
</gene>
<accession>A0ABV4JG59</accession>
<dbReference type="EMBL" id="JAUEHC010000013">
    <property type="protein sequence ID" value="MEZ4051437.1"/>
    <property type="molecule type" value="Genomic_DNA"/>
</dbReference>
<comment type="caution">
    <text evidence="2">The sequence shown here is derived from an EMBL/GenBank/DDBJ whole genome shotgun (WGS) entry which is preliminary data.</text>
</comment>
<dbReference type="Proteomes" id="UP001567731">
    <property type="component" value="Unassembled WGS sequence"/>
</dbReference>